<dbReference type="AlphaFoldDB" id="A0A9E7FZV7"/>
<dbReference type="InterPro" id="IPR041577">
    <property type="entry name" value="RT_RNaseH_2"/>
</dbReference>
<protein>
    <submittedName>
        <fullName evidence="2">Retrotransposon protein</fullName>
    </submittedName>
</protein>
<feature type="domain" description="Reverse transcriptase/retrotransposon-derived protein RNase H-like" evidence="1">
    <location>
        <begin position="99"/>
        <end position="161"/>
    </location>
</feature>
<organism evidence="2 3">
    <name type="scientific">Musa troglodytarum</name>
    <name type="common">fe'i banana</name>
    <dbReference type="NCBI Taxonomy" id="320322"/>
    <lineage>
        <taxon>Eukaryota</taxon>
        <taxon>Viridiplantae</taxon>
        <taxon>Streptophyta</taxon>
        <taxon>Embryophyta</taxon>
        <taxon>Tracheophyta</taxon>
        <taxon>Spermatophyta</taxon>
        <taxon>Magnoliopsida</taxon>
        <taxon>Liliopsida</taxon>
        <taxon>Zingiberales</taxon>
        <taxon>Musaceae</taxon>
        <taxon>Musa</taxon>
    </lineage>
</organism>
<evidence type="ECO:0000313" key="3">
    <source>
        <dbReference type="Proteomes" id="UP001055439"/>
    </source>
</evidence>
<name>A0A9E7FZV7_9LILI</name>
<proteinExistence type="predicted"/>
<keyword evidence="3" id="KW-1185">Reference proteome</keyword>
<dbReference type="Pfam" id="PF17919">
    <property type="entry name" value="RT_RNaseH_2"/>
    <property type="match status" value="1"/>
</dbReference>
<feature type="non-terminal residue" evidence="2">
    <location>
        <position position="1"/>
    </location>
</feature>
<dbReference type="SUPFAM" id="SSF56672">
    <property type="entry name" value="DNA/RNA polymerases"/>
    <property type="match status" value="1"/>
</dbReference>
<evidence type="ECO:0000259" key="1">
    <source>
        <dbReference type="Pfam" id="PF17919"/>
    </source>
</evidence>
<dbReference type="OrthoDB" id="779668at2759"/>
<dbReference type="InterPro" id="IPR043502">
    <property type="entry name" value="DNA/RNA_pol_sf"/>
</dbReference>
<sequence>KDTIAILDSLLLNSVLHVPYLSCNLLISKFTKDLYCVAKFFSFHYEFQDLDLGRTIGSAKESEGLYYVGQDFTWNGQAYLIIISDIFSISSEIILWHYRPFEVTCDAFGIGKGGILSQEGQPIAFFIEKLNDAKQHYSTYDKEFYVIVQCLRYCLYYLHCKSLSRCLTTRP</sequence>
<dbReference type="PANTHER" id="PTHR35046">
    <property type="entry name" value="ZINC KNUCKLE (CCHC-TYPE) FAMILY PROTEIN"/>
    <property type="match status" value="1"/>
</dbReference>
<reference evidence="2" key="1">
    <citation type="submission" date="2022-05" db="EMBL/GenBank/DDBJ databases">
        <title>The Musa troglodytarum L. genome provides insights into the mechanism of non-climacteric behaviour and enrichment of carotenoids.</title>
        <authorList>
            <person name="Wang J."/>
        </authorList>
    </citation>
    <scope>NUCLEOTIDE SEQUENCE</scope>
    <source>
        <tissue evidence="2">Leaf</tissue>
    </source>
</reference>
<gene>
    <name evidence="2" type="ORF">MUK42_09469</name>
</gene>
<accession>A0A9E7FZV7</accession>
<dbReference type="Proteomes" id="UP001055439">
    <property type="component" value="Chromosome 5"/>
</dbReference>
<dbReference type="PANTHER" id="PTHR35046:SF26">
    <property type="entry name" value="RNA-DIRECTED DNA POLYMERASE"/>
    <property type="match status" value="1"/>
</dbReference>
<dbReference type="EMBL" id="CP097507">
    <property type="protein sequence ID" value="URE06181.1"/>
    <property type="molecule type" value="Genomic_DNA"/>
</dbReference>
<evidence type="ECO:0000313" key="2">
    <source>
        <dbReference type="EMBL" id="URE06181.1"/>
    </source>
</evidence>